<dbReference type="InterPro" id="IPR017981">
    <property type="entry name" value="GPCR_2-like_7TM"/>
</dbReference>
<dbReference type="Gene3D" id="1.20.1070.10">
    <property type="entry name" value="Rhodopsin 7-helix transmembrane proteins"/>
    <property type="match status" value="1"/>
</dbReference>
<dbReference type="PANTHER" id="PTHR11309">
    <property type="entry name" value="FRIZZLED"/>
    <property type="match status" value="1"/>
</dbReference>
<evidence type="ECO:0000256" key="10">
    <source>
        <dbReference type="SAM" id="Phobius"/>
    </source>
</evidence>
<keyword evidence="5 10" id="KW-1133">Transmembrane helix</keyword>
<dbReference type="GO" id="GO:0005615">
    <property type="term" value="C:extracellular space"/>
    <property type="evidence" value="ECO:0007669"/>
    <property type="project" value="TreeGrafter"/>
</dbReference>
<feature type="transmembrane region" description="Helical" evidence="10">
    <location>
        <begin position="281"/>
        <end position="298"/>
    </location>
</feature>
<dbReference type="PROSITE" id="PS50261">
    <property type="entry name" value="G_PROTEIN_RECEP_F2_4"/>
    <property type="match status" value="1"/>
</dbReference>
<evidence type="ECO:0000259" key="12">
    <source>
        <dbReference type="PROSITE" id="PS50038"/>
    </source>
</evidence>
<keyword evidence="4 10" id="KW-0812">Transmembrane</keyword>
<organism evidence="14">
    <name type="scientific">Schmidtea mediterranea</name>
    <name type="common">Freshwater planarian flatworm</name>
    <dbReference type="NCBI Taxonomy" id="79327"/>
    <lineage>
        <taxon>Eukaryota</taxon>
        <taxon>Metazoa</taxon>
        <taxon>Spiralia</taxon>
        <taxon>Lophotrochozoa</taxon>
        <taxon>Platyhelminthes</taxon>
        <taxon>Rhabditophora</taxon>
        <taxon>Seriata</taxon>
        <taxon>Tricladida</taxon>
        <taxon>Continenticola</taxon>
        <taxon>Geoplanoidea</taxon>
        <taxon>Dugesiidae</taxon>
        <taxon>Schmidtea</taxon>
    </lineage>
</organism>
<keyword evidence="7 9" id="KW-1015">Disulfide bond</keyword>
<feature type="transmembrane region" description="Helical" evidence="10">
    <location>
        <begin position="247"/>
        <end position="269"/>
    </location>
</feature>
<dbReference type="Gene3D" id="1.10.2000.10">
    <property type="entry name" value="Frizzled cysteine-rich domain"/>
    <property type="match status" value="1"/>
</dbReference>
<dbReference type="PROSITE" id="PS50038">
    <property type="entry name" value="FZ"/>
    <property type="match status" value="1"/>
</dbReference>
<proteinExistence type="evidence at transcript level"/>
<feature type="signal peptide" evidence="11">
    <location>
        <begin position="1"/>
        <end position="22"/>
    </location>
</feature>
<evidence type="ECO:0000256" key="7">
    <source>
        <dbReference type="ARBA" id="ARBA00023157"/>
    </source>
</evidence>
<dbReference type="InterPro" id="IPR020067">
    <property type="entry name" value="Frizzled_dom"/>
</dbReference>
<dbReference type="AlphaFoldDB" id="T1DF47"/>
<feature type="domain" description="G-protein coupled receptors family 2 profile 2" evidence="13">
    <location>
        <begin position="245"/>
        <end position="567"/>
    </location>
</feature>
<comment type="similarity">
    <text evidence="2">Belongs to the G-protein coupled receptor Fz/Smo family.</text>
</comment>
<dbReference type="PANTHER" id="PTHR11309:SF99">
    <property type="entry name" value="FRIZZLED-4"/>
    <property type="match status" value="1"/>
</dbReference>
<comment type="caution">
    <text evidence="9">Lacks conserved residue(s) required for the propagation of feature annotation.</text>
</comment>
<evidence type="ECO:0000313" key="14">
    <source>
        <dbReference type="EMBL" id="JAA92566.1"/>
    </source>
</evidence>
<accession>T1DF47</accession>
<evidence type="ECO:0000256" key="11">
    <source>
        <dbReference type="SAM" id="SignalP"/>
    </source>
</evidence>
<reference evidence="14" key="1">
    <citation type="submission" date="2013-06" db="EMBL/GenBank/DDBJ databases">
        <title>Reactivating head regrowth in a regeneration deficient planarian species.</title>
        <authorList>
            <person name="Liu S.-Y."/>
            <person name="Brandl H."/>
            <person name="Henry I."/>
            <person name="Rink J."/>
        </authorList>
    </citation>
    <scope>NUCLEOTIDE SEQUENCE</scope>
</reference>
<evidence type="ECO:0000256" key="6">
    <source>
        <dbReference type="ARBA" id="ARBA00023136"/>
    </source>
</evidence>
<feature type="transmembrane region" description="Helical" evidence="10">
    <location>
        <begin position="476"/>
        <end position="497"/>
    </location>
</feature>
<feature type="transmembrane region" description="Helical" evidence="10">
    <location>
        <begin position="378"/>
        <end position="397"/>
    </location>
</feature>
<dbReference type="InterPro" id="IPR036790">
    <property type="entry name" value="Frizzled_dom_sf"/>
</dbReference>
<feature type="disulfide bond" evidence="9">
    <location>
        <begin position="116"/>
        <end position="140"/>
    </location>
</feature>
<feature type="disulfide bond" evidence="9">
    <location>
        <begin position="46"/>
        <end position="92"/>
    </location>
</feature>
<evidence type="ECO:0000256" key="3">
    <source>
        <dbReference type="ARBA" id="ARBA00022473"/>
    </source>
</evidence>
<dbReference type="SMART" id="SM00063">
    <property type="entry name" value="FRI"/>
    <property type="match status" value="1"/>
</dbReference>
<evidence type="ECO:0000256" key="9">
    <source>
        <dbReference type="PROSITE-ProRule" id="PRU00090"/>
    </source>
</evidence>
<dbReference type="PRINTS" id="PR00489">
    <property type="entry name" value="FRIZZLED"/>
</dbReference>
<feature type="transmembrane region" description="Helical" evidence="10">
    <location>
        <begin position="542"/>
        <end position="561"/>
    </location>
</feature>
<keyword evidence="3" id="KW-0217">Developmental protein</keyword>
<dbReference type="InterPro" id="IPR000539">
    <property type="entry name" value="Frizzled/Smoothened_7TM"/>
</dbReference>
<feature type="disulfide bond" evidence="9">
    <location>
        <begin position="38"/>
        <end position="99"/>
    </location>
</feature>
<dbReference type="OrthoDB" id="5959102at2759"/>
<dbReference type="GO" id="GO:0060070">
    <property type="term" value="P:canonical Wnt signaling pathway"/>
    <property type="evidence" value="ECO:0007669"/>
    <property type="project" value="TreeGrafter"/>
</dbReference>
<evidence type="ECO:0000259" key="13">
    <source>
        <dbReference type="PROSITE" id="PS50261"/>
    </source>
</evidence>
<dbReference type="GO" id="GO:0004888">
    <property type="term" value="F:transmembrane signaling receptor activity"/>
    <property type="evidence" value="ECO:0007669"/>
    <property type="project" value="InterPro"/>
</dbReference>
<feature type="transmembrane region" description="Helical" evidence="10">
    <location>
        <begin position="417"/>
        <end position="437"/>
    </location>
</feature>
<name>T1DF47_SCHMD</name>
<keyword evidence="8" id="KW-0675">Receptor</keyword>
<evidence type="ECO:0000256" key="5">
    <source>
        <dbReference type="ARBA" id="ARBA00022989"/>
    </source>
</evidence>
<evidence type="ECO:0000256" key="2">
    <source>
        <dbReference type="ARBA" id="ARBA00008077"/>
    </source>
</evidence>
<dbReference type="SMART" id="SM01330">
    <property type="entry name" value="Frizzled"/>
    <property type="match status" value="1"/>
</dbReference>
<keyword evidence="11" id="KW-0732">Signal</keyword>
<dbReference type="GO" id="GO:0035567">
    <property type="term" value="P:non-canonical Wnt signaling pathway"/>
    <property type="evidence" value="ECO:0007669"/>
    <property type="project" value="TreeGrafter"/>
</dbReference>
<dbReference type="SUPFAM" id="SSF63501">
    <property type="entry name" value="Frizzled cysteine-rich domain"/>
    <property type="match status" value="1"/>
</dbReference>
<feature type="chain" id="PRO_5004574619" evidence="11">
    <location>
        <begin position="23"/>
        <end position="642"/>
    </location>
</feature>
<evidence type="ECO:0000256" key="1">
    <source>
        <dbReference type="ARBA" id="ARBA00004141"/>
    </source>
</evidence>
<dbReference type="Pfam" id="PF01392">
    <property type="entry name" value="Fz"/>
    <property type="match status" value="1"/>
</dbReference>
<comment type="subcellular location">
    <subcellularLocation>
        <location evidence="1">Membrane</location>
        <topology evidence="1">Multi-pass membrane protein</topology>
    </subcellularLocation>
</comment>
<protein>
    <submittedName>
        <fullName evidence="14">Fzd-4-2</fullName>
    </submittedName>
</protein>
<feature type="transmembrane region" description="Helical" evidence="10">
    <location>
        <begin position="338"/>
        <end position="358"/>
    </location>
</feature>
<dbReference type="Pfam" id="PF01534">
    <property type="entry name" value="Frizzled"/>
    <property type="match status" value="1"/>
</dbReference>
<dbReference type="GO" id="GO:0016020">
    <property type="term" value="C:membrane"/>
    <property type="evidence" value="ECO:0007669"/>
    <property type="project" value="UniProtKB-SubCell"/>
</dbReference>
<evidence type="ECO:0000256" key="4">
    <source>
        <dbReference type="ARBA" id="ARBA00022692"/>
    </source>
</evidence>
<sequence length="642" mass="74547">MIILFNGFVVLFCFLKLHKLSAILFKSNNAHEDVYNRCDKINQQICQGLQYDKTRMPNSVGITNQEDSAKRMNDYFPLINAQCSYYFRFFLCTFYFPMCTDMLGETKTLLPCREMCEKVQIRCEPFMKAFKLKWPAELNCKKFPMNTEICIRPTNYDLDRNLSFNANGLDYLKKHYPKWKSIFYVDGNVKTNRLENFETEINLKCLDSHVSVKSAVDNRTKSKSYSCVPKCDSNIWYSSSDKNLARIWYFIWTILCLISSIVAIATFVFDQKVRFLYPERPIIFIVLCYGCICVFNLFHLGLDRKRLVCQILHTHPNDMILMKEGYESPMCTLTFLGMYYFEMVAALWWLMLAISCYLASERKWSCEGLERISNAMHIVSWTLPAISTTIVLILHKIDPDELLGSCYVGRQNSRSNLFFILIPRILCFLLGSVLLILSFRSLMVLRQNIAHNKLNLILDSIQNQQSLEKFIAKTGIFCGVYGVPMTCYIGCQLYYYLHIDEWNKLGDIAANLGEECVNKFGLRWSDKSCLKGLPLPLVEVRLLEIFSTLVIGITSGMWMWCNKKTLLNLHRYLVSEITCRNKENPITNYSIPLKDAHPLSPINPQIESSISISKLKYHELDTNSKYKNDLAIFNKQVLMCNV</sequence>
<keyword evidence="6 10" id="KW-0472">Membrane</keyword>
<evidence type="ECO:0000256" key="8">
    <source>
        <dbReference type="ARBA" id="ARBA00023170"/>
    </source>
</evidence>
<feature type="domain" description="FZ" evidence="12">
    <location>
        <begin position="33"/>
        <end position="153"/>
    </location>
</feature>
<dbReference type="GO" id="GO:0017147">
    <property type="term" value="F:Wnt-protein binding"/>
    <property type="evidence" value="ECO:0007669"/>
    <property type="project" value="TreeGrafter"/>
</dbReference>
<dbReference type="EMBL" id="GAKV01000002">
    <property type="protein sequence ID" value="JAA92566.1"/>
    <property type="molecule type" value="mRNA"/>
</dbReference>
<dbReference type="InterPro" id="IPR015526">
    <property type="entry name" value="Frizzled/SFRP"/>
</dbReference>